<dbReference type="GO" id="GO:0008233">
    <property type="term" value="F:peptidase activity"/>
    <property type="evidence" value="ECO:0007669"/>
    <property type="project" value="UniProtKB-KW"/>
</dbReference>
<keyword evidence="2" id="KW-1185">Reference proteome</keyword>
<dbReference type="EC" id="3.4.21.107" evidence="1"/>
<dbReference type="PANTHER" id="PTHR43019">
    <property type="entry name" value="SERINE ENDOPROTEASE DEGS"/>
    <property type="match status" value="1"/>
</dbReference>
<sequence>MLAKYVIQVATPFSTGTGVYLPACGLIVTNEHVVRDNANVVVGGEGLPEQLAPVVYLDAYYDLAFLRLAEPLDLPELPLQTRPPAVAASVLAIGQHFGHPLRRSEGHVLELGHLHHGIPFILHDAWQDAAHSGGPLFDAEGRLVGINMYDIKEGKGRALSLPASYLRESLDRFAEGEGDSAARCFDCQRVVFEVVKNPEGYCPNCGEAIVLPNMLEDYLATGIPATVEDIISHAGHDPRLARRGPNLWNIRQGSAIIQLAYHEDSGLVTGDAYLCSLPEIPEAGLFAYLLRENFNLKQLTFSTYGRDVILSLLIYDRYLTVEAALPRFTHLFERADYYDDILVERFGARWLGAGSTVVSGD</sequence>
<dbReference type="Gene3D" id="3.30.1460.10">
    <property type="match status" value="1"/>
</dbReference>
<evidence type="ECO:0000313" key="2">
    <source>
        <dbReference type="Proteomes" id="UP000770785"/>
    </source>
</evidence>
<proteinExistence type="predicted"/>
<protein>
    <submittedName>
        <fullName evidence="1">Serine protease Do</fullName>
        <ecNumber evidence="1">3.4.21.107</ecNumber>
    </submittedName>
</protein>
<evidence type="ECO:0000313" key="1">
    <source>
        <dbReference type="EMBL" id="NJC25871.1"/>
    </source>
</evidence>
<comment type="caution">
    <text evidence="1">The sequence shown here is derived from an EMBL/GenBank/DDBJ whole genome shotgun (WGS) entry which is preliminary data.</text>
</comment>
<accession>A0ABX0X9F8</accession>
<dbReference type="InterPro" id="IPR009003">
    <property type="entry name" value="Peptidase_S1_PA"/>
</dbReference>
<dbReference type="InterPro" id="IPR001940">
    <property type="entry name" value="Peptidase_S1C"/>
</dbReference>
<dbReference type="Proteomes" id="UP000770785">
    <property type="component" value="Unassembled WGS sequence"/>
</dbReference>
<gene>
    <name evidence="1" type="ORF">GGR27_001370</name>
</gene>
<dbReference type="SUPFAM" id="SSF69635">
    <property type="entry name" value="Type III secretory system chaperone-like"/>
    <property type="match status" value="1"/>
</dbReference>
<reference evidence="1 2" key="1">
    <citation type="submission" date="2020-03" db="EMBL/GenBank/DDBJ databases">
        <title>Genomic Encyclopedia of Type Strains, Phase IV (KMG-IV): sequencing the most valuable type-strain genomes for metagenomic binning, comparative biology and taxonomic classification.</title>
        <authorList>
            <person name="Goeker M."/>
        </authorList>
    </citation>
    <scope>NUCLEOTIDE SEQUENCE [LARGE SCALE GENOMIC DNA]</scope>
    <source>
        <strain evidence="1 2">DSM 105096</strain>
    </source>
</reference>
<dbReference type="Gene3D" id="2.40.10.120">
    <property type="match status" value="1"/>
</dbReference>
<dbReference type="CDD" id="cd17036">
    <property type="entry name" value="T3SC_YbjN-like_1"/>
    <property type="match status" value="1"/>
</dbReference>
<keyword evidence="1" id="KW-0378">Hydrolase</keyword>
<dbReference type="Pfam" id="PF13365">
    <property type="entry name" value="Trypsin_2"/>
    <property type="match status" value="1"/>
</dbReference>
<name>A0ABX0X9F8_9BACT</name>
<dbReference type="EMBL" id="JAATJH010000002">
    <property type="protein sequence ID" value="NJC25871.1"/>
    <property type="molecule type" value="Genomic_DNA"/>
</dbReference>
<dbReference type="SUPFAM" id="SSF50494">
    <property type="entry name" value="Trypsin-like serine proteases"/>
    <property type="match status" value="1"/>
</dbReference>
<organism evidence="1 2">
    <name type="scientific">Neolewinella antarctica</name>
    <dbReference type="NCBI Taxonomy" id="442734"/>
    <lineage>
        <taxon>Bacteria</taxon>
        <taxon>Pseudomonadati</taxon>
        <taxon>Bacteroidota</taxon>
        <taxon>Saprospiria</taxon>
        <taxon>Saprospirales</taxon>
        <taxon>Lewinellaceae</taxon>
        <taxon>Neolewinella</taxon>
    </lineage>
</organism>
<dbReference type="PRINTS" id="PR00834">
    <property type="entry name" value="PROTEASES2C"/>
</dbReference>
<dbReference type="RefSeq" id="WP_168036640.1">
    <property type="nucleotide sequence ID" value="NZ_JAATJH010000002.1"/>
</dbReference>
<dbReference type="GO" id="GO:0006508">
    <property type="term" value="P:proteolysis"/>
    <property type="evidence" value="ECO:0007669"/>
    <property type="project" value="UniProtKB-KW"/>
</dbReference>
<keyword evidence="1" id="KW-0645">Protease</keyword>
<dbReference type="PANTHER" id="PTHR43019:SF23">
    <property type="entry name" value="PROTEASE DO-LIKE 5, CHLOROPLASTIC"/>
    <property type="match status" value="1"/>
</dbReference>